<name>A0A1H2S2E1_9PSEU</name>
<dbReference type="EMBL" id="FNOK01000002">
    <property type="protein sequence ID" value="SDW25284.1"/>
    <property type="molecule type" value="Genomic_DNA"/>
</dbReference>
<proteinExistence type="predicted"/>
<evidence type="ECO:0000313" key="2">
    <source>
        <dbReference type="Proteomes" id="UP000199529"/>
    </source>
</evidence>
<gene>
    <name evidence="1" type="ORF">SAMN05216215_100272</name>
</gene>
<reference evidence="2" key="1">
    <citation type="submission" date="2016-10" db="EMBL/GenBank/DDBJ databases">
        <authorList>
            <person name="Varghese N."/>
            <person name="Submissions S."/>
        </authorList>
    </citation>
    <scope>NUCLEOTIDE SEQUENCE [LARGE SCALE GENOMIC DNA]</scope>
    <source>
        <strain evidence="2">CGMCC 4.3530</strain>
    </source>
</reference>
<evidence type="ECO:0000313" key="1">
    <source>
        <dbReference type="EMBL" id="SDW25284.1"/>
    </source>
</evidence>
<accession>A0A1H2S2E1</accession>
<organism evidence="1 2">
    <name type="scientific">Saccharopolyspora shandongensis</name>
    <dbReference type="NCBI Taxonomy" id="418495"/>
    <lineage>
        <taxon>Bacteria</taxon>
        <taxon>Bacillati</taxon>
        <taxon>Actinomycetota</taxon>
        <taxon>Actinomycetes</taxon>
        <taxon>Pseudonocardiales</taxon>
        <taxon>Pseudonocardiaceae</taxon>
        <taxon>Saccharopolyspora</taxon>
    </lineage>
</organism>
<dbReference type="Proteomes" id="UP000199529">
    <property type="component" value="Unassembled WGS sequence"/>
</dbReference>
<dbReference type="RefSeq" id="WP_143060836.1">
    <property type="nucleotide sequence ID" value="NZ_FNOK01000002.1"/>
</dbReference>
<dbReference type="AlphaFoldDB" id="A0A1H2S2E1"/>
<keyword evidence="2" id="KW-1185">Reference proteome</keyword>
<dbReference type="OrthoDB" id="3697489at2"/>
<protein>
    <submittedName>
        <fullName evidence="1">Uncharacterized protein</fullName>
    </submittedName>
</protein>
<sequence>MDVFVWGAADTERAVRVLQALRRFDVLDGPLGSADLFGIRDGVLVEMRHSDPGGLLVRFTDGRRPGQSEIVARAFLWLITRGESVEEAMLVGPGAEPLRFRDGRIQRLAPENSERCSDD</sequence>